<evidence type="ECO:0000313" key="2">
    <source>
        <dbReference type="Proteomes" id="UP001322219"/>
    </source>
</evidence>
<sequence length="127" mass="14177">MNAVRQYLPFSPAKKGPLSDLDKSGESFFPTWYEGALTQVKPMSRAIAGAMGQMNDQMQAEFGTVGLEAFTGGGKQQVTVTHEHVMTGKIEVEGDGGNKETFDLTVQKLQEQQDEYWKDLKQAFRRK</sequence>
<proteinExistence type="predicted"/>
<keyword evidence="2" id="KW-1185">Reference proteome</keyword>
<gene>
    <name evidence="1" type="ORF">FBHYGVHD_CDS0031</name>
</gene>
<organism evidence="1 2">
    <name type="scientific">Staphylococcus phage MVC_VPHSA1</name>
    <dbReference type="NCBI Taxonomy" id="3088876"/>
    <lineage>
        <taxon>Viruses</taxon>
        <taxon>Duplodnaviria</taxon>
        <taxon>Heunggongvirae</taxon>
        <taxon>Uroviricota</taxon>
        <taxon>Caudoviricetes</taxon>
        <taxon>Ehrlichviridae</taxon>
        <taxon>Chennaivirus</taxon>
        <taxon>Chennaivirus MVCVPHSA1</taxon>
    </lineage>
</organism>
<protein>
    <submittedName>
        <fullName evidence="1">Uncharacterized protein</fullName>
    </submittedName>
</protein>
<name>A0ABZ0QYK4_9CAUD</name>
<reference evidence="1 2" key="1">
    <citation type="submission" date="2023-10" db="EMBL/GenBank/DDBJ databases">
        <title>Genome Sequence of the Siphoviridae Staphylococcus aureus Phage MVC_VPHSA1.</title>
        <authorList>
            <person name="Deepak S.J."/>
            <person name="Porteen K."/>
            <person name="Wilfred R."/>
            <person name="Anbazhagan S."/>
            <person name="Elango A."/>
            <person name="Senthil Kumar T."/>
            <person name="Narendra B."/>
            <person name="Sureshkannan S."/>
            <person name="Nithya Quintoil M."/>
            <person name="Charley C.A."/>
            <person name="Teresa S."/>
            <person name="Raghavendra A.G."/>
        </authorList>
    </citation>
    <scope>NUCLEOTIDE SEQUENCE [LARGE SCALE GENOMIC DNA]</scope>
</reference>
<accession>A0ABZ0QYK4</accession>
<dbReference type="EMBL" id="OR670591">
    <property type="protein sequence ID" value="WPF64878.1"/>
    <property type="molecule type" value="Genomic_DNA"/>
</dbReference>
<evidence type="ECO:0000313" key="1">
    <source>
        <dbReference type="EMBL" id="WPF64878.1"/>
    </source>
</evidence>
<dbReference type="Proteomes" id="UP001322219">
    <property type="component" value="Segment"/>
</dbReference>